<keyword evidence="5" id="KW-1185">Reference proteome</keyword>
<evidence type="ECO:0000313" key="5">
    <source>
        <dbReference type="Proteomes" id="UP001305647"/>
    </source>
</evidence>
<dbReference type="InterPro" id="IPR023780">
    <property type="entry name" value="Chromo_domain"/>
</dbReference>
<sequence>MRLTIARESSAALTADGTIRCLLDMRYPLPARQSSAAIAFARQFAEELARALLAQLGPSPSPSPATNKRPDGATLTDDVTTDSTATNVLLHAALLHRNRIRVCFDLLLHNCQPEIRQQVDESLAQPIHVVIIHESGDGYRIRRSPMLDARVAEQYAGIRELDKSPRPYFQDSLNLPVYDSKIRLEGGLDAFGEVVLAGPSEDGEEWEVDRVCCHRRAGDGILEVLVKWKSGRETWELHSDVALNEAEALDEYERLHGRVT</sequence>
<dbReference type="InterPro" id="IPR000953">
    <property type="entry name" value="Chromo/chromo_shadow_dom"/>
</dbReference>
<reference evidence="4" key="2">
    <citation type="submission" date="2023-05" db="EMBL/GenBank/DDBJ databases">
        <authorList>
            <consortium name="Lawrence Berkeley National Laboratory"/>
            <person name="Steindorff A."/>
            <person name="Hensen N."/>
            <person name="Bonometti L."/>
            <person name="Westerberg I."/>
            <person name="Brannstrom I.O."/>
            <person name="Guillou S."/>
            <person name="Cros-Aarteil S."/>
            <person name="Calhoun S."/>
            <person name="Haridas S."/>
            <person name="Kuo A."/>
            <person name="Mondo S."/>
            <person name="Pangilinan J."/>
            <person name="Riley R."/>
            <person name="Labutti K."/>
            <person name="Andreopoulos B."/>
            <person name="Lipzen A."/>
            <person name="Chen C."/>
            <person name="Yanf M."/>
            <person name="Daum C."/>
            <person name="Ng V."/>
            <person name="Clum A."/>
            <person name="Ohm R."/>
            <person name="Martin F."/>
            <person name="Silar P."/>
            <person name="Natvig D."/>
            <person name="Lalanne C."/>
            <person name="Gautier V."/>
            <person name="Ament-Velasquez S.L."/>
            <person name="Kruys A."/>
            <person name="Hutchinson M.I."/>
            <person name="Powell A.J."/>
            <person name="Barry K."/>
            <person name="Miller A.N."/>
            <person name="Grigoriev I.V."/>
            <person name="Debuchy R."/>
            <person name="Gladieux P."/>
            <person name="Thoren M.H."/>
            <person name="Johannesson H."/>
        </authorList>
    </citation>
    <scope>NUCLEOTIDE SEQUENCE</scope>
    <source>
        <strain evidence="4">CBS 757.83</strain>
    </source>
</reference>
<dbReference type="GO" id="GO:0006338">
    <property type="term" value="P:chromatin remodeling"/>
    <property type="evidence" value="ECO:0007669"/>
    <property type="project" value="UniProtKB-ARBA"/>
</dbReference>
<evidence type="ECO:0000313" key="4">
    <source>
        <dbReference type="EMBL" id="KAK4100767.1"/>
    </source>
</evidence>
<comment type="subunit">
    <text evidence="1">Component of the NuA4 histone acetyltransferase complex.</text>
</comment>
<evidence type="ECO:0000256" key="1">
    <source>
        <dbReference type="ARBA" id="ARBA00011353"/>
    </source>
</evidence>
<dbReference type="InterPro" id="IPR016197">
    <property type="entry name" value="Chromo-like_dom_sf"/>
</dbReference>
<evidence type="ECO:0000256" key="2">
    <source>
        <dbReference type="SAM" id="MobiDB-lite"/>
    </source>
</evidence>
<evidence type="ECO:0000259" key="3">
    <source>
        <dbReference type="SMART" id="SM00298"/>
    </source>
</evidence>
<organism evidence="4 5">
    <name type="scientific">Parathielavia hyrcaniae</name>
    <dbReference type="NCBI Taxonomy" id="113614"/>
    <lineage>
        <taxon>Eukaryota</taxon>
        <taxon>Fungi</taxon>
        <taxon>Dikarya</taxon>
        <taxon>Ascomycota</taxon>
        <taxon>Pezizomycotina</taxon>
        <taxon>Sordariomycetes</taxon>
        <taxon>Sordariomycetidae</taxon>
        <taxon>Sordariales</taxon>
        <taxon>Chaetomiaceae</taxon>
        <taxon>Parathielavia</taxon>
    </lineage>
</organism>
<dbReference type="Proteomes" id="UP001305647">
    <property type="component" value="Unassembled WGS sequence"/>
</dbReference>
<dbReference type="Gene3D" id="2.40.50.40">
    <property type="match status" value="1"/>
</dbReference>
<proteinExistence type="predicted"/>
<dbReference type="EMBL" id="MU863638">
    <property type="protein sequence ID" value="KAK4100767.1"/>
    <property type="molecule type" value="Genomic_DNA"/>
</dbReference>
<dbReference type="Pfam" id="PF00385">
    <property type="entry name" value="Chromo"/>
    <property type="match status" value="1"/>
</dbReference>
<name>A0AAN6T1N3_9PEZI</name>
<comment type="caution">
    <text evidence="4">The sequence shown here is derived from an EMBL/GenBank/DDBJ whole genome shotgun (WGS) entry which is preliminary data.</text>
</comment>
<feature type="domain" description="Chromo" evidence="3">
    <location>
        <begin position="205"/>
        <end position="257"/>
    </location>
</feature>
<protein>
    <recommendedName>
        <fullName evidence="3">Chromo domain-containing protein</fullName>
    </recommendedName>
</protein>
<dbReference type="SMART" id="SM00298">
    <property type="entry name" value="CHROMO"/>
    <property type="match status" value="1"/>
</dbReference>
<reference evidence="4" key="1">
    <citation type="journal article" date="2023" name="Mol. Phylogenet. Evol.">
        <title>Genome-scale phylogeny and comparative genomics of the fungal order Sordariales.</title>
        <authorList>
            <person name="Hensen N."/>
            <person name="Bonometti L."/>
            <person name="Westerberg I."/>
            <person name="Brannstrom I.O."/>
            <person name="Guillou S."/>
            <person name="Cros-Aarteil S."/>
            <person name="Calhoun S."/>
            <person name="Haridas S."/>
            <person name="Kuo A."/>
            <person name="Mondo S."/>
            <person name="Pangilinan J."/>
            <person name="Riley R."/>
            <person name="LaButti K."/>
            <person name="Andreopoulos B."/>
            <person name="Lipzen A."/>
            <person name="Chen C."/>
            <person name="Yan M."/>
            <person name="Daum C."/>
            <person name="Ng V."/>
            <person name="Clum A."/>
            <person name="Steindorff A."/>
            <person name="Ohm R.A."/>
            <person name="Martin F."/>
            <person name="Silar P."/>
            <person name="Natvig D.O."/>
            <person name="Lalanne C."/>
            <person name="Gautier V."/>
            <person name="Ament-Velasquez S.L."/>
            <person name="Kruys A."/>
            <person name="Hutchinson M.I."/>
            <person name="Powell A.J."/>
            <person name="Barry K."/>
            <person name="Miller A.N."/>
            <person name="Grigoriev I.V."/>
            <person name="Debuchy R."/>
            <person name="Gladieux P."/>
            <person name="Hiltunen Thoren M."/>
            <person name="Johannesson H."/>
        </authorList>
    </citation>
    <scope>NUCLEOTIDE SEQUENCE</scope>
    <source>
        <strain evidence="4">CBS 757.83</strain>
    </source>
</reference>
<feature type="region of interest" description="Disordered" evidence="2">
    <location>
        <begin position="55"/>
        <end position="76"/>
    </location>
</feature>
<dbReference type="AlphaFoldDB" id="A0AAN6T1N3"/>
<gene>
    <name evidence="4" type="ORF">N658DRAFT_559285</name>
</gene>
<dbReference type="SUPFAM" id="SSF54160">
    <property type="entry name" value="Chromo domain-like"/>
    <property type="match status" value="1"/>
</dbReference>
<accession>A0AAN6T1N3</accession>